<keyword evidence="2" id="KW-1185">Reference proteome</keyword>
<evidence type="ECO:0000313" key="1">
    <source>
        <dbReference type="EMBL" id="KAG6407925.1"/>
    </source>
</evidence>
<dbReference type="InterPro" id="IPR025322">
    <property type="entry name" value="PADRE_dom"/>
</dbReference>
<proteinExistence type="predicted"/>
<dbReference type="PANTHER" id="PTHR33052">
    <property type="entry name" value="DUF4228 DOMAIN PROTEIN-RELATED"/>
    <property type="match status" value="1"/>
</dbReference>
<dbReference type="AlphaFoldDB" id="A0A8X8X525"/>
<reference evidence="1" key="2">
    <citation type="submission" date="2020-08" db="EMBL/GenBank/DDBJ databases">
        <title>Plant Genome Project.</title>
        <authorList>
            <person name="Zhang R.-G."/>
        </authorList>
    </citation>
    <scope>NUCLEOTIDE SEQUENCE</scope>
    <source>
        <strain evidence="1">Huo1</strain>
        <tissue evidence="1">Leaf</tissue>
    </source>
</reference>
<protein>
    <submittedName>
        <fullName evidence="1">Uncharacterized protein</fullName>
    </submittedName>
</protein>
<organism evidence="1">
    <name type="scientific">Salvia splendens</name>
    <name type="common">Scarlet sage</name>
    <dbReference type="NCBI Taxonomy" id="180675"/>
    <lineage>
        <taxon>Eukaryota</taxon>
        <taxon>Viridiplantae</taxon>
        <taxon>Streptophyta</taxon>
        <taxon>Embryophyta</taxon>
        <taxon>Tracheophyta</taxon>
        <taxon>Spermatophyta</taxon>
        <taxon>Magnoliopsida</taxon>
        <taxon>eudicotyledons</taxon>
        <taxon>Gunneridae</taxon>
        <taxon>Pentapetalae</taxon>
        <taxon>asterids</taxon>
        <taxon>lamiids</taxon>
        <taxon>Lamiales</taxon>
        <taxon>Lamiaceae</taxon>
        <taxon>Nepetoideae</taxon>
        <taxon>Mentheae</taxon>
        <taxon>Salviinae</taxon>
        <taxon>Salvia</taxon>
        <taxon>Salvia subgen. Calosphace</taxon>
        <taxon>core Calosphace</taxon>
    </lineage>
</organism>
<dbReference type="Pfam" id="PF14009">
    <property type="entry name" value="PADRE"/>
    <property type="match status" value="1"/>
</dbReference>
<name>A0A8X8X525_SALSN</name>
<sequence length="178" mass="20027">MCSCFRPKLDIGIAGAGKSDAPPGSPSSLSISVRLRDVVVRVVHAGGRIEMYEAAVPVERLIRRNPGMCIATPDVFRRPDEAVLSPDDVLLPGNKYFVIRCTTVEKLRRRQSQKTRAGDELEDSVTSKDDFAVARDGWSKLKKHMKEKKKFVPPIQRPRIWKESDWEPSLNSIKELSL</sequence>
<accession>A0A8X8X525</accession>
<gene>
    <name evidence="1" type="ORF">SASPL_130925</name>
</gene>
<evidence type="ECO:0000313" key="2">
    <source>
        <dbReference type="Proteomes" id="UP000298416"/>
    </source>
</evidence>
<dbReference type="Proteomes" id="UP000298416">
    <property type="component" value="Unassembled WGS sequence"/>
</dbReference>
<dbReference type="EMBL" id="PNBA02000011">
    <property type="protein sequence ID" value="KAG6407925.1"/>
    <property type="molecule type" value="Genomic_DNA"/>
</dbReference>
<comment type="caution">
    <text evidence="1">The sequence shown here is derived from an EMBL/GenBank/DDBJ whole genome shotgun (WGS) entry which is preliminary data.</text>
</comment>
<reference evidence="1" key="1">
    <citation type="submission" date="2018-01" db="EMBL/GenBank/DDBJ databases">
        <authorList>
            <person name="Mao J.F."/>
        </authorList>
    </citation>
    <scope>NUCLEOTIDE SEQUENCE</scope>
    <source>
        <strain evidence="1">Huo1</strain>
        <tissue evidence="1">Leaf</tissue>
    </source>
</reference>